<keyword evidence="13" id="KW-0472">Membrane</keyword>
<comment type="catalytic activity">
    <reaction evidence="1 18">
        <text>a 1-acyl-sn-glycero-3-phosphate + an acyl-CoA = a 1,2-diacyl-sn-glycero-3-phosphate + CoA</text>
        <dbReference type="Rhea" id="RHEA:19709"/>
        <dbReference type="ChEBI" id="CHEBI:57287"/>
        <dbReference type="ChEBI" id="CHEBI:57970"/>
        <dbReference type="ChEBI" id="CHEBI:58342"/>
        <dbReference type="ChEBI" id="CHEBI:58608"/>
        <dbReference type="EC" id="2.3.1.51"/>
    </reaction>
</comment>
<comment type="pathway">
    <text evidence="4">Lipid metabolism.</text>
</comment>
<evidence type="ECO:0000256" key="15">
    <source>
        <dbReference type="ARBA" id="ARBA00023264"/>
    </source>
</evidence>
<evidence type="ECO:0000256" key="17">
    <source>
        <dbReference type="ARBA" id="ARBA00037183"/>
    </source>
</evidence>
<evidence type="ECO:0000256" key="7">
    <source>
        <dbReference type="ARBA" id="ARBA00016139"/>
    </source>
</evidence>
<keyword evidence="14 18" id="KW-0594">Phospholipid biosynthesis</keyword>
<accession>A0A286E716</accession>
<dbReference type="SUPFAM" id="SSF69593">
    <property type="entry name" value="Glycerol-3-phosphate (1)-acyltransferase"/>
    <property type="match status" value="1"/>
</dbReference>
<dbReference type="PANTHER" id="PTHR10434">
    <property type="entry name" value="1-ACYL-SN-GLYCEROL-3-PHOSPHATE ACYLTRANSFERASE"/>
    <property type="match status" value="1"/>
</dbReference>
<protein>
    <recommendedName>
        <fullName evidence="7 18">1-acyl-sn-glycerol-3-phosphate acyltransferase</fullName>
        <ecNumber evidence="6 18">2.3.1.51</ecNumber>
    </recommendedName>
</protein>
<gene>
    <name evidence="21" type="ORF">SAMN02746062_00693</name>
</gene>
<comment type="function">
    <text evidence="17">Converts lysophosphatidic acid (LPA) into phosphatidic acid by incorporating acyl moiety at the 2 position.</text>
</comment>
<reference evidence="21 22" key="1">
    <citation type="submission" date="2017-09" db="EMBL/GenBank/DDBJ databases">
        <authorList>
            <person name="Ehlers B."/>
            <person name="Leendertz F.H."/>
        </authorList>
    </citation>
    <scope>NUCLEOTIDE SEQUENCE [LARGE SCALE GENOMIC DNA]</scope>
    <source>
        <strain evidence="21 22">DSM 16848</strain>
    </source>
</reference>
<dbReference type="EMBL" id="OCNF01000004">
    <property type="protein sequence ID" value="SOD66679.1"/>
    <property type="molecule type" value="Genomic_DNA"/>
</dbReference>
<dbReference type="GO" id="GO:0016024">
    <property type="term" value="P:CDP-diacylglycerol biosynthetic process"/>
    <property type="evidence" value="ECO:0007669"/>
    <property type="project" value="UniProtKB-UniPathway"/>
</dbReference>
<dbReference type="GO" id="GO:0005886">
    <property type="term" value="C:plasma membrane"/>
    <property type="evidence" value="ECO:0007669"/>
    <property type="project" value="UniProtKB-SubCell"/>
</dbReference>
<evidence type="ECO:0000256" key="13">
    <source>
        <dbReference type="ARBA" id="ARBA00023136"/>
    </source>
</evidence>
<dbReference type="NCBIfam" id="TIGR00530">
    <property type="entry name" value="AGP_acyltrn"/>
    <property type="match status" value="1"/>
</dbReference>
<evidence type="ECO:0000256" key="10">
    <source>
        <dbReference type="ARBA" id="ARBA00022519"/>
    </source>
</evidence>
<dbReference type="Proteomes" id="UP000219669">
    <property type="component" value="Unassembled WGS sequence"/>
</dbReference>
<evidence type="ECO:0000256" key="14">
    <source>
        <dbReference type="ARBA" id="ARBA00023209"/>
    </source>
</evidence>
<comment type="subcellular location">
    <subcellularLocation>
        <location evidence="2">Cell inner membrane</location>
        <topology evidence="2">Peripheral membrane protein</topology>
    </subcellularLocation>
</comment>
<organism evidence="21 22">
    <name type="scientific">Alysiella filiformis DSM 16848</name>
    <dbReference type="NCBI Taxonomy" id="1120981"/>
    <lineage>
        <taxon>Bacteria</taxon>
        <taxon>Pseudomonadati</taxon>
        <taxon>Pseudomonadota</taxon>
        <taxon>Betaproteobacteria</taxon>
        <taxon>Neisseriales</taxon>
        <taxon>Neisseriaceae</taxon>
        <taxon>Alysiella</taxon>
    </lineage>
</organism>
<feature type="domain" description="Phospholipid/glycerol acyltransferase" evidence="20">
    <location>
        <begin position="64"/>
        <end position="176"/>
    </location>
</feature>
<evidence type="ECO:0000256" key="12">
    <source>
        <dbReference type="ARBA" id="ARBA00023098"/>
    </source>
</evidence>
<evidence type="ECO:0000256" key="19">
    <source>
        <dbReference type="SAM" id="SignalP"/>
    </source>
</evidence>
<keyword evidence="16 18" id="KW-0012">Acyltransferase</keyword>
<feature type="signal peptide" evidence="19">
    <location>
        <begin position="1"/>
        <end position="19"/>
    </location>
</feature>
<keyword evidence="9 18" id="KW-0444">Lipid biosynthesis</keyword>
<proteinExistence type="inferred from homology"/>
<sequence>MIRALWRIVRLLMWLLRTAFQFKNGANRLPEHQQQHLRDIAAQGLAILNVKVDIAATSPPQQGVLMVANHVSWLDILAIMAHFPASFIAAKELKNWLIVGKIIASADTVFIDRSNRKDIEPINAAIAQALQQGKNVCFFPEARTSLGNGVLPLKAALFQAAINANAPVQVLALRYYDEQNQRTSQVTFSDTPFFVSLWRIARLPEIHLKINEITLPPPQTLPECDRFVLKDKAQDYLREVVCADSPNPDLLIKEKP</sequence>
<comment type="domain">
    <text evidence="18">The HXXXXD motif is essential for acyltransferase activity and may constitute the binding site for the phosphate moiety of the glycerol-3-phosphate.</text>
</comment>
<feature type="chain" id="PRO_5013216408" description="1-acyl-sn-glycerol-3-phosphate acyltransferase" evidence="19">
    <location>
        <begin position="20"/>
        <end position="256"/>
    </location>
</feature>
<evidence type="ECO:0000256" key="4">
    <source>
        <dbReference type="ARBA" id="ARBA00005189"/>
    </source>
</evidence>
<evidence type="ECO:0000256" key="1">
    <source>
        <dbReference type="ARBA" id="ARBA00001141"/>
    </source>
</evidence>
<dbReference type="AlphaFoldDB" id="A0A286E716"/>
<name>A0A286E716_9NEIS</name>
<evidence type="ECO:0000259" key="20">
    <source>
        <dbReference type="SMART" id="SM00563"/>
    </source>
</evidence>
<evidence type="ECO:0000256" key="5">
    <source>
        <dbReference type="ARBA" id="ARBA00008655"/>
    </source>
</evidence>
<evidence type="ECO:0000313" key="22">
    <source>
        <dbReference type="Proteomes" id="UP000219669"/>
    </source>
</evidence>
<dbReference type="GO" id="GO:0003841">
    <property type="term" value="F:1-acylglycerol-3-phosphate O-acyltransferase activity"/>
    <property type="evidence" value="ECO:0007669"/>
    <property type="project" value="UniProtKB-UniRule"/>
</dbReference>
<evidence type="ECO:0000256" key="11">
    <source>
        <dbReference type="ARBA" id="ARBA00022679"/>
    </source>
</evidence>
<evidence type="ECO:0000313" key="21">
    <source>
        <dbReference type="EMBL" id="SOD66679.1"/>
    </source>
</evidence>
<dbReference type="EC" id="2.3.1.51" evidence="6 18"/>
<dbReference type="UniPathway" id="UPA00557">
    <property type="reaction ID" value="UER00613"/>
</dbReference>
<dbReference type="Pfam" id="PF01553">
    <property type="entry name" value="Acyltransferase"/>
    <property type="match status" value="1"/>
</dbReference>
<keyword evidence="15 18" id="KW-1208">Phospholipid metabolism</keyword>
<dbReference type="InterPro" id="IPR002123">
    <property type="entry name" value="Plipid/glycerol_acylTrfase"/>
</dbReference>
<comment type="pathway">
    <text evidence="3">Phospholipid metabolism; CDP-diacylglycerol biosynthesis; CDP-diacylglycerol from sn-glycerol 3-phosphate: step 2/3.</text>
</comment>
<dbReference type="RefSeq" id="WP_097113770.1">
    <property type="nucleotide sequence ID" value="NZ_CP083931.1"/>
</dbReference>
<dbReference type="OrthoDB" id="9806880at2"/>
<keyword evidence="8" id="KW-1003">Cell membrane</keyword>
<keyword evidence="22" id="KW-1185">Reference proteome</keyword>
<dbReference type="PANTHER" id="PTHR10434:SF59">
    <property type="entry name" value="1-ACYL-SN-GLYCEROL-3-PHOSPHATE ACYLTRANSFERASE"/>
    <property type="match status" value="1"/>
</dbReference>
<keyword evidence="12 18" id="KW-0443">Lipid metabolism</keyword>
<keyword evidence="19" id="KW-0732">Signal</keyword>
<evidence type="ECO:0000256" key="16">
    <source>
        <dbReference type="ARBA" id="ARBA00023315"/>
    </source>
</evidence>
<keyword evidence="11 18" id="KW-0808">Transferase</keyword>
<comment type="similarity">
    <text evidence="5 18">Belongs to the 1-acyl-sn-glycerol-3-phosphate acyltransferase family.</text>
</comment>
<dbReference type="InterPro" id="IPR004552">
    <property type="entry name" value="AGP_acyltrans"/>
</dbReference>
<evidence type="ECO:0000256" key="2">
    <source>
        <dbReference type="ARBA" id="ARBA00004417"/>
    </source>
</evidence>
<dbReference type="SMART" id="SM00563">
    <property type="entry name" value="PlsC"/>
    <property type="match status" value="1"/>
</dbReference>
<evidence type="ECO:0000256" key="9">
    <source>
        <dbReference type="ARBA" id="ARBA00022516"/>
    </source>
</evidence>
<dbReference type="CDD" id="cd07989">
    <property type="entry name" value="LPLAT_AGPAT-like"/>
    <property type="match status" value="1"/>
</dbReference>
<evidence type="ECO:0000256" key="3">
    <source>
        <dbReference type="ARBA" id="ARBA00004728"/>
    </source>
</evidence>
<evidence type="ECO:0000256" key="18">
    <source>
        <dbReference type="RuleBase" id="RU361267"/>
    </source>
</evidence>
<evidence type="ECO:0000256" key="6">
    <source>
        <dbReference type="ARBA" id="ARBA00013211"/>
    </source>
</evidence>
<dbReference type="GO" id="GO:0006654">
    <property type="term" value="P:phosphatidic acid biosynthetic process"/>
    <property type="evidence" value="ECO:0007669"/>
    <property type="project" value="TreeGrafter"/>
</dbReference>
<evidence type="ECO:0000256" key="8">
    <source>
        <dbReference type="ARBA" id="ARBA00022475"/>
    </source>
</evidence>
<keyword evidence="10" id="KW-0997">Cell inner membrane</keyword>